<dbReference type="GO" id="GO:0004559">
    <property type="term" value="F:alpha-mannosidase activity"/>
    <property type="evidence" value="ECO:0007669"/>
    <property type="project" value="TreeGrafter"/>
</dbReference>
<reference evidence="1 2" key="1">
    <citation type="submission" date="2020-08" db="EMBL/GenBank/DDBJ databases">
        <title>Edaphobacter telluris sp. nov. and Acidobacterium dinghuensis sp. nov., two acidobacteria isolated from forest soil.</title>
        <authorList>
            <person name="Fu J."/>
            <person name="Qiu L."/>
        </authorList>
    </citation>
    <scope>NUCLEOTIDE SEQUENCE [LARGE SCALE GENOMIC DNA]</scope>
    <source>
        <strain evidence="1">4Y35</strain>
    </source>
</reference>
<dbReference type="InterPro" id="IPR011013">
    <property type="entry name" value="Gal_mutarotase_sf_dom"/>
</dbReference>
<dbReference type="InterPro" id="IPR027291">
    <property type="entry name" value="Glyco_hydro_38_N_sf"/>
</dbReference>
<dbReference type="RefSeq" id="WP_186739771.1">
    <property type="nucleotide sequence ID" value="NZ_CP060394.1"/>
</dbReference>
<evidence type="ECO:0000313" key="1">
    <source>
        <dbReference type="EMBL" id="QNI30133.1"/>
    </source>
</evidence>
<protein>
    <recommendedName>
        <fullName evidence="3">Glycoside hydrolase family 38 N-terminal domain-containing protein</fullName>
    </recommendedName>
</protein>
<dbReference type="Gene3D" id="3.20.110.10">
    <property type="entry name" value="Glycoside hydrolase 38, N terminal domain"/>
    <property type="match status" value="1"/>
</dbReference>
<dbReference type="InterPro" id="IPR011330">
    <property type="entry name" value="Glyco_hydro/deAcase_b/a-brl"/>
</dbReference>
<evidence type="ECO:0008006" key="3">
    <source>
        <dbReference type="Google" id="ProtNLM"/>
    </source>
</evidence>
<name>A0A7G8BC63_9BACT</name>
<proteinExistence type="predicted"/>
<dbReference type="EMBL" id="CP060394">
    <property type="protein sequence ID" value="QNI30133.1"/>
    <property type="molecule type" value="Genomic_DNA"/>
</dbReference>
<dbReference type="SUPFAM" id="SSF88713">
    <property type="entry name" value="Glycoside hydrolase/deacetylase"/>
    <property type="match status" value="1"/>
</dbReference>
<keyword evidence="2" id="KW-1185">Reference proteome</keyword>
<dbReference type="SUPFAM" id="SSF74650">
    <property type="entry name" value="Galactose mutarotase-like"/>
    <property type="match status" value="1"/>
</dbReference>
<dbReference type="AlphaFoldDB" id="A0A7G8BC63"/>
<dbReference type="GO" id="GO:0030246">
    <property type="term" value="F:carbohydrate binding"/>
    <property type="evidence" value="ECO:0007669"/>
    <property type="project" value="InterPro"/>
</dbReference>
<dbReference type="PANTHER" id="PTHR46017:SF1">
    <property type="entry name" value="ALPHA-MANNOSIDASE 2C1"/>
    <property type="match status" value="1"/>
</dbReference>
<evidence type="ECO:0000313" key="2">
    <source>
        <dbReference type="Proteomes" id="UP000515312"/>
    </source>
</evidence>
<accession>A0A7G8BC63</accession>
<sequence length="876" mass="96384">MTTLTRRSAMRILAGVPALVLGPKIAHSLVGSPPSQESRINQIIVVCKTHFDIGYSDRVADVLTFYRTTMIDSALDLIDKSTVLPPEEQFIWTCPGWVFDRVVEDWPGQTTERRQRLDRAVKAGRLVAHALPFSIESELMWPEEFARGYAFADDSGRRYGLPLRRGAKTSDVPSQSRALATGLAHGGIRFMHIGCNWPSGYVHDLPPLFWWEGPDGSRVLTMYSTIYGTCTALWPWGGEGDPYIGHNLIPPSDWPYKTWPAIIVTSDNSGPPTLEAVRSLIAEVLEKLPDVKVRMGTLDDIADAILAEKPELAVVRAETPDTWIHGCMSDPGGMRHARNVHPLIPAVEVLGAQLCQWGVQAKAHDEEVSKAFEQSLLYSEHTWGLGQSVDVYGKAFNELPADKYQELEASWDDKTNYIRNAASISSSLLDAELAALTQAVDTEGPRVVVYNPLPWKRSGIVDINGSSFHAKDIPALGYRTFPPPPSPGSKTLPGDILENEFMRVRLDPARGVIASLVDKRTGREWVDGSIEYGLGQYLNERFESSQTEDYCRAYQQGRWGTHLHPGMYKPGLPAGVPYRRASGSNGSMHLVKRGETLTGTLEMPGDLNNHLPATSLRVTLCADVAYLDVELTIKDKAKDNWPEADWLCLPFRLSSPQFRVARTLGVMDPARDIMPGSNRHIYAVGAGLIVTGSDGASISLCPIDHPLVSLDTPGIWKFSLDFVPKRPVVFLNLYNNQWNTNYRYWYSGTWSSRVRIWFGNQLAVPALETMLPLLACAGSGARGILPSSQSGISVSRPGVVITALKQKSESKVTTLRLWELAGESGKVTVRLPSGLLARLAKPVDLRGDSLGPSIAIEGGSFEFFLNGFAPASFELG</sequence>
<dbReference type="KEGG" id="adin:H7849_13105"/>
<gene>
    <name evidence="1" type="ORF">H7849_13105</name>
</gene>
<dbReference type="PANTHER" id="PTHR46017">
    <property type="entry name" value="ALPHA-MANNOSIDASE 2C1"/>
    <property type="match status" value="1"/>
</dbReference>
<dbReference type="Proteomes" id="UP000515312">
    <property type="component" value="Chromosome"/>
</dbReference>
<dbReference type="GO" id="GO:0009313">
    <property type="term" value="P:oligosaccharide catabolic process"/>
    <property type="evidence" value="ECO:0007669"/>
    <property type="project" value="TreeGrafter"/>
</dbReference>
<organism evidence="1 2">
    <name type="scientific">Alloacidobacterium dinghuense</name>
    <dbReference type="NCBI Taxonomy" id="2763107"/>
    <lineage>
        <taxon>Bacteria</taxon>
        <taxon>Pseudomonadati</taxon>
        <taxon>Acidobacteriota</taxon>
        <taxon>Terriglobia</taxon>
        <taxon>Terriglobales</taxon>
        <taxon>Acidobacteriaceae</taxon>
        <taxon>Alloacidobacterium</taxon>
    </lineage>
</organism>